<organism evidence="1 2">
    <name type="scientific">Dryococelus australis</name>
    <dbReference type="NCBI Taxonomy" id="614101"/>
    <lineage>
        <taxon>Eukaryota</taxon>
        <taxon>Metazoa</taxon>
        <taxon>Ecdysozoa</taxon>
        <taxon>Arthropoda</taxon>
        <taxon>Hexapoda</taxon>
        <taxon>Insecta</taxon>
        <taxon>Pterygota</taxon>
        <taxon>Neoptera</taxon>
        <taxon>Polyneoptera</taxon>
        <taxon>Phasmatodea</taxon>
        <taxon>Verophasmatodea</taxon>
        <taxon>Anareolatae</taxon>
        <taxon>Phasmatidae</taxon>
        <taxon>Eurycanthinae</taxon>
        <taxon>Dryococelus</taxon>
    </lineage>
</organism>
<evidence type="ECO:0000313" key="1">
    <source>
        <dbReference type="EMBL" id="KAJ8887172.1"/>
    </source>
</evidence>
<dbReference type="EMBL" id="JARBHB010000004">
    <property type="protein sequence ID" value="KAJ8887172.1"/>
    <property type="molecule type" value="Genomic_DNA"/>
</dbReference>
<gene>
    <name evidence="1" type="ORF">PR048_013387</name>
</gene>
<dbReference type="Proteomes" id="UP001159363">
    <property type="component" value="Chromosome X"/>
</dbReference>
<evidence type="ECO:0000313" key="2">
    <source>
        <dbReference type="Proteomes" id="UP001159363"/>
    </source>
</evidence>
<sequence length="68" mass="7885">MSKTVFSTQDSCPGPNSNSYVAVIKIQIFSTLTRNSWYQIIRILNVTMTIWLWREKKKTPIEITHPGD</sequence>
<protein>
    <submittedName>
        <fullName evidence="1">Uncharacterized protein</fullName>
    </submittedName>
</protein>
<keyword evidence="2" id="KW-1185">Reference proteome</keyword>
<reference evidence="1 2" key="1">
    <citation type="submission" date="2023-02" db="EMBL/GenBank/DDBJ databases">
        <title>LHISI_Scaffold_Assembly.</title>
        <authorList>
            <person name="Stuart O.P."/>
            <person name="Cleave R."/>
            <person name="Magrath M.J.L."/>
            <person name="Mikheyev A.S."/>
        </authorList>
    </citation>
    <scope>NUCLEOTIDE SEQUENCE [LARGE SCALE GENOMIC DNA]</scope>
    <source>
        <strain evidence="1">Daus_M_001</strain>
        <tissue evidence="1">Leg muscle</tissue>
    </source>
</reference>
<accession>A0ABQ9HS34</accession>
<proteinExistence type="predicted"/>
<comment type="caution">
    <text evidence="1">The sequence shown here is derived from an EMBL/GenBank/DDBJ whole genome shotgun (WGS) entry which is preliminary data.</text>
</comment>
<name>A0ABQ9HS34_9NEOP</name>